<name>A0A173MDI0_9BACT</name>
<dbReference type="InterPro" id="IPR028098">
    <property type="entry name" value="Glyco_trans_4-like_N"/>
</dbReference>
<reference evidence="5" key="1">
    <citation type="submission" date="2017-01" db="EMBL/GenBank/DDBJ databases">
        <authorList>
            <person name="Varghese N."/>
            <person name="Submissions S."/>
        </authorList>
    </citation>
    <scope>NUCLEOTIDE SEQUENCE [LARGE SCALE GENOMIC DNA]</scope>
    <source>
        <strain evidence="5">DSM 21054</strain>
    </source>
</reference>
<sequence>MKAVRLIFRKPFPTAYSIEYLFNQLHKEFIQTGIPVKGETLPHYSKGLLPRLKNLLSLFKHKNEIVHVTGDVHYALLGALRSKRMLTMHDVAFIGRTKGIARLIYKWLWVKIPVALAHKVVVISEEVKTDLLEHVTIKPGKLAVVTNFIDDIYQPVERKFNAEKPRILQIGTAYNKNVNRLIRALENLPVTLVIIGKHNSEIKELLLQCKIDYIWLSGLTLQEVHAEYLKADILTYVSLKEGFGMPILEAQSTGLPLVTSNCSAMPDVAGQGAVFVDPYNVDSIRSGIVTVIKDNALREKNTSLAYLNVRRYSRERVVADYMEIYKELSA</sequence>
<dbReference type="InterPro" id="IPR001296">
    <property type="entry name" value="Glyco_trans_1"/>
</dbReference>
<keyword evidence="5" id="KW-1185">Reference proteome</keyword>
<keyword evidence="1 4" id="KW-0808">Transferase</keyword>
<dbReference type="Pfam" id="PF00534">
    <property type="entry name" value="Glycos_transf_1"/>
    <property type="match status" value="1"/>
</dbReference>
<dbReference type="PANTHER" id="PTHR46401">
    <property type="entry name" value="GLYCOSYLTRANSFERASE WBBK-RELATED"/>
    <property type="match status" value="1"/>
</dbReference>
<dbReference type="AlphaFoldDB" id="A0A173MDI0"/>
<dbReference type="OrthoDB" id="798298at2"/>
<gene>
    <name evidence="4" type="ORF">SAMN05421788_108284</name>
</gene>
<dbReference type="GO" id="GO:0016757">
    <property type="term" value="F:glycosyltransferase activity"/>
    <property type="evidence" value="ECO:0007669"/>
    <property type="project" value="InterPro"/>
</dbReference>
<evidence type="ECO:0000256" key="1">
    <source>
        <dbReference type="ARBA" id="ARBA00022679"/>
    </source>
</evidence>
<feature type="domain" description="Glycosyltransferase subfamily 4-like N-terminal" evidence="3">
    <location>
        <begin position="40"/>
        <end position="150"/>
    </location>
</feature>
<evidence type="ECO:0000313" key="5">
    <source>
        <dbReference type="Proteomes" id="UP000186917"/>
    </source>
</evidence>
<dbReference type="PANTHER" id="PTHR46401:SF2">
    <property type="entry name" value="GLYCOSYLTRANSFERASE WBBK-RELATED"/>
    <property type="match status" value="1"/>
</dbReference>
<dbReference type="Gene3D" id="3.40.50.2000">
    <property type="entry name" value="Glycogen Phosphorylase B"/>
    <property type="match status" value="2"/>
</dbReference>
<dbReference type="STRING" id="477680.SAMN05421788_108284"/>
<evidence type="ECO:0000259" key="2">
    <source>
        <dbReference type="Pfam" id="PF00534"/>
    </source>
</evidence>
<dbReference type="RefSeq" id="WP_076381291.1">
    <property type="nucleotide sequence ID" value="NZ_AP017422.1"/>
</dbReference>
<evidence type="ECO:0000259" key="3">
    <source>
        <dbReference type="Pfam" id="PF13439"/>
    </source>
</evidence>
<dbReference type="Pfam" id="PF13439">
    <property type="entry name" value="Glyco_transf_4"/>
    <property type="match status" value="1"/>
</dbReference>
<feature type="domain" description="Glycosyl transferase family 1" evidence="2">
    <location>
        <begin position="158"/>
        <end position="300"/>
    </location>
</feature>
<accession>A0A173MDI0</accession>
<dbReference type="EMBL" id="FTOR01000008">
    <property type="protein sequence ID" value="SIT29315.1"/>
    <property type="molecule type" value="Genomic_DNA"/>
</dbReference>
<organism evidence="4 5">
    <name type="scientific">Filimonas lacunae</name>
    <dbReference type="NCBI Taxonomy" id="477680"/>
    <lineage>
        <taxon>Bacteria</taxon>
        <taxon>Pseudomonadati</taxon>
        <taxon>Bacteroidota</taxon>
        <taxon>Chitinophagia</taxon>
        <taxon>Chitinophagales</taxon>
        <taxon>Chitinophagaceae</taxon>
        <taxon>Filimonas</taxon>
    </lineage>
</organism>
<dbReference type="Proteomes" id="UP000186917">
    <property type="component" value="Unassembled WGS sequence"/>
</dbReference>
<dbReference type="KEGG" id="fln:FLA_1584"/>
<dbReference type="GO" id="GO:0009103">
    <property type="term" value="P:lipopolysaccharide biosynthetic process"/>
    <property type="evidence" value="ECO:0007669"/>
    <property type="project" value="TreeGrafter"/>
</dbReference>
<dbReference type="SUPFAM" id="SSF53756">
    <property type="entry name" value="UDP-Glycosyltransferase/glycogen phosphorylase"/>
    <property type="match status" value="1"/>
</dbReference>
<proteinExistence type="predicted"/>
<protein>
    <submittedName>
        <fullName evidence="4">Glycosyltransferase involved in cell wall bisynthesis</fullName>
    </submittedName>
</protein>
<evidence type="ECO:0000313" key="4">
    <source>
        <dbReference type="EMBL" id="SIT29315.1"/>
    </source>
</evidence>